<dbReference type="InterPro" id="IPR020936">
    <property type="entry name" value="TrhO"/>
</dbReference>
<dbReference type="InterPro" id="IPR022111">
    <property type="entry name" value="Rhodanese_C"/>
</dbReference>
<proteinExistence type="predicted"/>
<dbReference type="Pfam" id="PF00849">
    <property type="entry name" value="PseudoU_synth_2"/>
    <property type="match status" value="1"/>
</dbReference>
<dbReference type="SMART" id="SM00450">
    <property type="entry name" value="RHOD"/>
    <property type="match status" value="1"/>
</dbReference>
<dbReference type="InterPro" id="IPR020103">
    <property type="entry name" value="PsdUridine_synth_cat_dom_sf"/>
</dbReference>
<dbReference type="InterPro" id="IPR036873">
    <property type="entry name" value="Rhodanese-like_dom_sf"/>
</dbReference>
<dbReference type="Proteomes" id="UP001165060">
    <property type="component" value="Unassembled WGS sequence"/>
</dbReference>
<evidence type="ECO:0000259" key="1">
    <source>
        <dbReference type="PROSITE" id="PS50206"/>
    </source>
</evidence>
<gene>
    <name evidence="2" type="ORF">TeGR_g13366</name>
</gene>
<dbReference type="InterPro" id="IPR040503">
    <property type="entry name" value="TRHO_N"/>
</dbReference>
<evidence type="ECO:0000313" key="3">
    <source>
        <dbReference type="Proteomes" id="UP001165060"/>
    </source>
</evidence>
<dbReference type="InterPro" id="IPR001763">
    <property type="entry name" value="Rhodanese-like_dom"/>
</dbReference>
<dbReference type="PANTHER" id="PTHR43268">
    <property type="entry name" value="THIOSULFATE SULFURTRANSFERASE/RHODANESE-LIKE DOMAIN-CONTAINING PROTEIN 2"/>
    <property type="match status" value="1"/>
</dbReference>
<dbReference type="Pfam" id="PF17773">
    <property type="entry name" value="UPF0176_N"/>
    <property type="match status" value="1"/>
</dbReference>
<dbReference type="Gene3D" id="3.40.250.10">
    <property type="entry name" value="Rhodanese-like domain"/>
    <property type="match status" value="1"/>
</dbReference>
<dbReference type="PANTHER" id="PTHR43268:SF6">
    <property type="entry name" value="THIOSULFATE SULFURTRANSFERASE_RHODANESE-LIKE DOMAIN-CONTAINING PROTEIN 2"/>
    <property type="match status" value="1"/>
</dbReference>
<dbReference type="Gene3D" id="3.30.2350.10">
    <property type="entry name" value="Pseudouridine synthase"/>
    <property type="match status" value="1"/>
</dbReference>
<keyword evidence="3" id="KW-1185">Reference proteome</keyword>
<dbReference type="InterPro" id="IPR006145">
    <property type="entry name" value="PsdUridine_synth_RsuA/RluA"/>
</dbReference>
<dbReference type="EMBL" id="BRYB01001321">
    <property type="protein sequence ID" value="GMI23144.1"/>
    <property type="molecule type" value="Genomic_DNA"/>
</dbReference>
<evidence type="ECO:0000313" key="2">
    <source>
        <dbReference type="EMBL" id="GMI23144.1"/>
    </source>
</evidence>
<name>A0ABQ6MBE7_9STRA</name>
<protein>
    <recommendedName>
        <fullName evidence="1">Rhodanese domain-containing protein</fullName>
    </recommendedName>
</protein>
<feature type="domain" description="Rhodanese" evidence="1">
    <location>
        <begin position="206"/>
        <end position="306"/>
    </location>
</feature>
<reference evidence="2 3" key="1">
    <citation type="journal article" date="2023" name="Commun. Biol.">
        <title>Genome analysis of Parmales, the sister group of diatoms, reveals the evolutionary specialization of diatoms from phago-mixotrophs to photoautotrophs.</title>
        <authorList>
            <person name="Ban H."/>
            <person name="Sato S."/>
            <person name="Yoshikawa S."/>
            <person name="Yamada K."/>
            <person name="Nakamura Y."/>
            <person name="Ichinomiya M."/>
            <person name="Sato N."/>
            <person name="Blanc-Mathieu R."/>
            <person name="Endo H."/>
            <person name="Kuwata A."/>
            <person name="Ogata H."/>
        </authorList>
    </citation>
    <scope>NUCLEOTIDE SEQUENCE [LARGE SCALE GENOMIC DNA]</scope>
</reference>
<accession>A0ABQ6MBE7</accession>
<organism evidence="2 3">
    <name type="scientific">Tetraparma gracilis</name>
    <dbReference type="NCBI Taxonomy" id="2962635"/>
    <lineage>
        <taxon>Eukaryota</taxon>
        <taxon>Sar</taxon>
        <taxon>Stramenopiles</taxon>
        <taxon>Ochrophyta</taxon>
        <taxon>Bolidophyceae</taxon>
        <taxon>Parmales</taxon>
        <taxon>Triparmaceae</taxon>
        <taxon>Tetraparma</taxon>
    </lineage>
</organism>
<sequence>MSSPPPPTHVILFYKYVPLSPSPSLMSSYRSLHLSLASALGLRGRLLLGQSTQEGVNGTFSGAYAALCCYAAALGAPLAAVDPDDPLPAVTAHLSAAVDATLLPDLLPALSPHLPALRAWFSSLRAFHARDPEPFEAFEVPFGEFKWSVNTTEPRREIFPDCYIKVVKEIVGSGGLLSSVPLPATSQGYLTPSEFHAAVAAYNADPSGPTALVDCRNGKEVAIGSFRQALDPKTKTFHEFPRWVDANAGAGGSLDGKKKVLMYCTGGIRCEKASAYVRSKLPEDAEVFHLKGGIHRYLEEFGDRGLFEGKNFVFDSRQGVGETGESEKASVVVGRCGYCAAPWDTFTAGCVCTVCREQVLCCDACKPGRREFHCKDHFELRDCYFTDLSVFSPDELRGQKDGLELQLEKISVGKAFKSRRRTLLKQVAKIGATLEAGVLNPGAAAKCRSCGKAPEDCDGKCWGYFGPNTHAGPAVDSAAREGGEKKKRKLVEKLVRKNNQATTLAKERKAAAAVEEIESKGLGAPLSSFRLPPPNSSVRIPPPIVRTLECETKGKWVGKRVTDMIRAEFYGCKDDAKNRDMIRAGVIRVNGEAVEEGRLLMQGDVTSRTVHWHEPPMHVPAGQAKLDVREVALPGGAGKVYCVNKPCTVPTHPAGQYLANSLTLIAEAELGLPTKSLHPTHRLDKCTSGLVVLADDARTRTLMQQRIEGGHADKTYVAMVRGDWRSKFGGGEEVEVNEKVWRRDPVECFSLVDDRGKDSLSYFRFVAYDKEEGGSVLLCFPKTGRGHQLRCHLKHVGFPIVGDELYGGGKGGGAVGGEVEEEEVVRLVEQVGRGGAAGEGEGGEVRKFCDLCEGGARAAFQGTQLLQGGAAIALHSYQYRVRFQGMAEEGGGRADDVDVLFDTPLPKFALKHEAAISDIMKQREGAGGGE</sequence>
<dbReference type="SUPFAM" id="SSF55120">
    <property type="entry name" value="Pseudouridine synthase"/>
    <property type="match status" value="1"/>
</dbReference>
<dbReference type="PROSITE" id="PS50206">
    <property type="entry name" value="RHODANESE_3"/>
    <property type="match status" value="1"/>
</dbReference>
<dbReference type="Pfam" id="PF12368">
    <property type="entry name" value="Rhodanese_C"/>
    <property type="match status" value="1"/>
</dbReference>
<dbReference type="SUPFAM" id="SSF52821">
    <property type="entry name" value="Rhodanese/Cell cycle control phosphatase"/>
    <property type="match status" value="1"/>
</dbReference>
<comment type="caution">
    <text evidence="2">The sequence shown here is derived from an EMBL/GenBank/DDBJ whole genome shotgun (WGS) entry which is preliminary data.</text>
</comment>
<dbReference type="Gene3D" id="3.30.70.100">
    <property type="match status" value="1"/>
</dbReference>